<name>A0A1K1NBL7_RUMFL</name>
<evidence type="ECO:0000313" key="3">
    <source>
        <dbReference type="Proteomes" id="UP000183461"/>
    </source>
</evidence>
<proteinExistence type="predicted"/>
<organism evidence="2 3">
    <name type="scientific">Ruminococcus flavefaciens</name>
    <dbReference type="NCBI Taxonomy" id="1265"/>
    <lineage>
        <taxon>Bacteria</taxon>
        <taxon>Bacillati</taxon>
        <taxon>Bacillota</taxon>
        <taxon>Clostridia</taxon>
        <taxon>Eubacteriales</taxon>
        <taxon>Oscillospiraceae</taxon>
        <taxon>Ruminococcus</taxon>
    </lineage>
</organism>
<dbReference type="InterPro" id="IPR002791">
    <property type="entry name" value="ARMT1-like_metal-bd"/>
</dbReference>
<dbReference type="InterPro" id="IPR036075">
    <property type="entry name" value="ARMT-1-like_metal-bd_sf"/>
</dbReference>
<evidence type="ECO:0000259" key="1">
    <source>
        <dbReference type="Pfam" id="PF01937"/>
    </source>
</evidence>
<feature type="domain" description="Damage-control phosphatase ARMT1-like metal-binding" evidence="1">
    <location>
        <begin position="5"/>
        <end position="269"/>
    </location>
</feature>
<dbReference type="SUPFAM" id="SSF111321">
    <property type="entry name" value="AF1104-like"/>
    <property type="match status" value="1"/>
</dbReference>
<dbReference type="EMBL" id="FPIP01000004">
    <property type="protein sequence ID" value="SFW32739.1"/>
    <property type="molecule type" value="Genomic_DNA"/>
</dbReference>
<dbReference type="Gene3D" id="1.10.285.20">
    <property type="entry name" value="Uncharacterised protein PF01937, DUF89, domain 2"/>
    <property type="match status" value="1"/>
</dbReference>
<dbReference type="Pfam" id="PF01937">
    <property type="entry name" value="ARMT1-like_dom"/>
    <property type="match status" value="1"/>
</dbReference>
<dbReference type="RefSeq" id="WP_072300090.1">
    <property type="nucleotide sequence ID" value="NZ_FPIP01000004.1"/>
</dbReference>
<evidence type="ECO:0000313" key="2">
    <source>
        <dbReference type="EMBL" id="SFW32739.1"/>
    </source>
</evidence>
<dbReference type="Gene3D" id="3.40.50.10880">
    <property type="entry name" value="Uncharacterised protein PF01937, DUF89, domain 3"/>
    <property type="match status" value="1"/>
</dbReference>
<reference evidence="2 3" key="1">
    <citation type="submission" date="2016-11" db="EMBL/GenBank/DDBJ databases">
        <authorList>
            <person name="Jaros S."/>
            <person name="Januszkiewicz K."/>
            <person name="Wedrychowicz H."/>
        </authorList>
    </citation>
    <scope>NUCLEOTIDE SEQUENCE [LARGE SCALE GENOMIC DNA]</scope>
    <source>
        <strain evidence="2 3">YL228</strain>
    </source>
</reference>
<dbReference type="PIRSF" id="PIRSF006593">
    <property type="entry name" value="UCP006593"/>
    <property type="match status" value="1"/>
</dbReference>
<sequence>MRISQSCAECLYKRQKNKTDNTEYLAEIKSLLDNRKGIDTSPYMVYLFNKVHVRYFGKGADYSVIKKQYNDLVLAMEDSLRHEINSAEEPLAKAMMMSRAGNYIDFGAMNSVDRDEFLSLFSNTEMREDDRKTYESFLRECTDAKTFLLICDNCGEIVLDKLMLEQLKLRFPHLTVRAMVRGDDVLNDATAEDAKYVGLDAEAEIISNGEAVAGTIYEMLPDEAKNVLDHSDVILAKGQGNYESLSGQGRHIFYEFLCKCELFTSRFNVPKLTGIFIEEK</sequence>
<protein>
    <recommendedName>
        <fullName evidence="1">Damage-control phosphatase ARMT1-like metal-binding domain-containing protein</fullName>
    </recommendedName>
</protein>
<accession>A0A1K1NBL7</accession>
<dbReference type="InterPro" id="IPR014444">
    <property type="entry name" value="PH1575-like"/>
</dbReference>
<dbReference type="AlphaFoldDB" id="A0A1K1NBL7"/>
<gene>
    <name evidence="2" type="ORF">SAMN02910280_1800</name>
</gene>
<dbReference type="Proteomes" id="UP000183461">
    <property type="component" value="Unassembled WGS sequence"/>
</dbReference>